<dbReference type="InterPro" id="IPR036890">
    <property type="entry name" value="HATPase_C_sf"/>
</dbReference>
<keyword evidence="8" id="KW-0902">Two-component regulatory system</keyword>
<comment type="caution">
    <text evidence="18">The sequence shown here is derived from an EMBL/GenBank/DDBJ whole genome shotgun (WGS) entry which is preliminary data.</text>
</comment>
<dbReference type="InterPro" id="IPR013783">
    <property type="entry name" value="Ig-like_fold"/>
</dbReference>
<dbReference type="InterPro" id="IPR011110">
    <property type="entry name" value="Reg_prop"/>
</dbReference>
<feature type="chain" id="PRO_5020704906" description="histidine kinase" evidence="14">
    <location>
        <begin position="22"/>
        <end position="1358"/>
    </location>
</feature>
<dbReference type="PROSITE" id="PS51257">
    <property type="entry name" value="PROKAR_LIPOPROTEIN"/>
    <property type="match status" value="1"/>
</dbReference>
<accession>A0A4R6GNT4</accession>
<dbReference type="EC" id="2.7.13.3" evidence="2"/>
<dbReference type="Gene3D" id="2.60.40.10">
    <property type="entry name" value="Immunoglobulins"/>
    <property type="match status" value="1"/>
</dbReference>
<dbReference type="SMART" id="SM00342">
    <property type="entry name" value="HTH_ARAC"/>
    <property type="match status" value="1"/>
</dbReference>
<dbReference type="PROSITE" id="PS01124">
    <property type="entry name" value="HTH_ARAC_FAMILY_2"/>
    <property type="match status" value="1"/>
</dbReference>
<feature type="domain" description="HTH araC/xylS-type" evidence="15">
    <location>
        <begin position="1254"/>
        <end position="1353"/>
    </location>
</feature>
<feature type="domain" description="Histidine kinase" evidence="16">
    <location>
        <begin position="847"/>
        <end position="1069"/>
    </location>
</feature>
<feature type="transmembrane region" description="Helical" evidence="13">
    <location>
        <begin position="793"/>
        <end position="813"/>
    </location>
</feature>
<dbReference type="Pfam" id="PF02518">
    <property type="entry name" value="HATPase_c"/>
    <property type="match status" value="1"/>
</dbReference>
<dbReference type="GO" id="GO:0005524">
    <property type="term" value="F:ATP binding"/>
    <property type="evidence" value="ECO:0007669"/>
    <property type="project" value="UniProtKB-KW"/>
</dbReference>
<feature type="modified residue" description="4-aspartylphosphate" evidence="12">
    <location>
        <position position="1155"/>
    </location>
</feature>
<feature type="signal peptide" evidence="14">
    <location>
        <begin position="1"/>
        <end position="21"/>
    </location>
</feature>
<evidence type="ECO:0000256" key="4">
    <source>
        <dbReference type="ARBA" id="ARBA00022679"/>
    </source>
</evidence>
<dbReference type="Gene3D" id="2.130.10.10">
    <property type="entry name" value="YVTN repeat-like/Quinoprotein amine dehydrogenase"/>
    <property type="match status" value="2"/>
</dbReference>
<dbReference type="GO" id="GO:0043565">
    <property type="term" value="F:sequence-specific DNA binding"/>
    <property type="evidence" value="ECO:0007669"/>
    <property type="project" value="InterPro"/>
</dbReference>
<dbReference type="InterPro" id="IPR004358">
    <property type="entry name" value="Sig_transdc_His_kin-like_C"/>
</dbReference>
<name>A0A4R6GNT4_9BACT</name>
<dbReference type="PROSITE" id="PS50109">
    <property type="entry name" value="HIS_KIN"/>
    <property type="match status" value="1"/>
</dbReference>
<keyword evidence="13" id="KW-1133">Transmembrane helix</keyword>
<dbReference type="Gene3D" id="3.40.50.2300">
    <property type="match status" value="1"/>
</dbReference>
<dbReference type="InterPro" id="IPR018062">
    <property type="entry name" value="HTH_AraC-typ_CS"/>
</dbReference>
<evidence type="ECO:0000256" key="14">
    <source>
        <dbReference type="SAM" id="SignalP"/>
    </source>
</evidence>
<keyword evidence="5" id="KW-0547">Nucleotide-binding</keyword>
<keyword evidence="9" id="KW-0805">Transcription regulation</keyword>
<dbReference type="InterPro" id="IPR011123">
    <property type="entry name" value="Y_Y_Y"/>
</dbReference>
<keyword evidence="7" id="KW-0067">ATP-binding</keyword>
<dbReference type="Gene3D" id="1.10.287.130">
    <property type="match status" value="1"/>
</dbReference>
<evidence type="ECO:0000256" key="11">
    <source>
        <dbReference type="ARBA" id="ARBA00023163"/>
    </source>
</evidence>
<keyword evidence="11" id="KW-0804">Transcription</keyword>
<evidence type="ECO:0000256" key="6">
    <source>
        <dbReference type="ARBA" id="ARBA00022777"/>
    </source>
</evidence>
<dbReference type="Proteomes" id="UP000294848">
    <property type="component" value="Unassembled WGS sequence"/>
</dbReference>
<keyword evidence="4" id="KW-0808">Transferase</keyword>
<evidence type="ECO:0000259" key="16">
    <source>
        <dbReference type="PROSITE" id="PS50109"/>
    </source>
</evidence>
<sequence>MPRLKFLISLLLLISCFSVYANENYTGFSGLDTENGLSNNSVNCILQDSRGYMWFSTYYGLNRYDGYNITCFYSTSEKEETLSSNFTTKLIEDEHGHLWIGTKFGLNKFNKDTERFKRYWANTKQTNAIQNNHIGALLMDHQKRVWVGTMGGGLHSYQPSTDSFECFAQNNSHLPYINFISALTEAPDKQLWVGTHGNGISLFTPETNSFTNFNFPAMEVNALLDDGNGSIWIATDNMGLYRFDKSRQVYERFDMKGSEMHSNMNIILSLTTNTDGTILASIDGGGIVIIDPIQKTVINNSEHARAFEHLDTKAVFSICIDNKGLYWVGTIGKGLRLINMKRNRFQHFKHQPNMPNSLSDNAILSLLEDSKNRIWLGTDGGGLHLFNPQTQNFKNYNQLTSNLKSDVIKRIYEDWDHQLWLGTYGSGLAWLNESKNELVAFTPNAPANNKPLSISVWAITQQKENKLWIGTLGNGLYEFDTQTKTFTHLGTIFPKLSSVMNDYILSLFVDSKQNLWIGTSNGIYVWYHKQQKYIRYLFDDRNDSGVGKNAILCINESSDGNIWLGSNGGGIFNLDPITGAIENLTLNEGLAQEQVYDISETHPGILWFATHGGLSKYNTKRKRFQNYDSRDGLLGSTFNALLFNHKENLMVGGVKGLNIFDPTVFKVNSHIPEITLSELYINNTPVKAGDPNSPLTKNIAETKSIVLSHKQNNIGLEFVAINYFISEKNTYSYKLENASEEWSKASTDRLVKYNNLQPGTYTFHVKAANNDGIWSQSNPILQIKVLAPWWKRWYAYLAYFLLIGGSIYAYIRYTVLWMDMRRKLAFEKMESERIKELNQMRLQFFTNISHEFRTPLTLISGPLQTLKESLKLNPEEQQLFSIADKNTSLLLRLINQLMDFRKAQTGSMTLNVSKGDIIAVIKTCAESFRYMAIERQMTYTISSQTDSLIVQFDADIIEKIVYNLLSNAFKYGKKNGEVKINIRLSGANQGNGSTLSIQVADNGEGIDSHHPEEVFKLYKRFESKHNNITGTGIGLALTKSLVELHGGNIGVESHKAQGTTFTVNIPISEILEESPSNETSETLVDRDEFNTSYSMEASQPNTGQKRTILLVDDNPQVIQYLHSILHKSYQLSSANNGVQAFDLLMKRSFELVITDLMMPEMDGIELCDKIKKELSTSHIPVIMLTAKSSLANRIEGLNTGADAYLPKPFNPDLLKAYINNLFQNRDKLKEIFTSNAIVLPSEVTSNSVDEQFIAKAIEIVRNNLDDIAFGVDEMSREMGISRSSLSRKLKALTDQSPSHFVRTMRLKEAAARLISSDDHINEIADKTGFNSTSYFIRCFKKEYEMSPGQYKQAHRRWF</sequence>
<dbReference type="SMART" id="SM00387">
    <property type="entry name" value="HATPase_c"/>
    <property type="match status" value="1"/>
</dbReference>
<protein>
    <recommendedName>
        <fullName evidence="2">histidine kinase</fullName>
        <ecNumber evidence="2">2.7.13.3</ecNumber>
    </recommendedName>
</protein>
<evidence type="ECO:0000256" key="13">
    <source>
        <dbReference type="SAM" id="Phobius"/>
    </source>
</evidence>
<dbReference type="RefSeq" id="WP_133466618.1">
    <property type="nucleotide sequence ID" value="NZ_SNWI01000011.1"/>
</dbReference>
<dbReference type="FunFam" id="3.30.565.10:FF:000037">
    <property type="entry name" value="Hybrid sensor histidine kinase/response regulator"/>
    <property type="match status" value="1"/>
</dbReference>
<evidence type="ECO:0000256" key="10">
    <source>
        <dbReference type="ARBA" id="ARBA00023125"/>
    </source>
</evidence>
<evidence type="ECO:0000256" key="3">
    <source>
        <dbReference type="ARBA" id="ARBA00022553"/>
    </source>
</evidence>
<dbReference type="SUPFAM" id="SSF55874">
    <property type="entry name" value="ATPase domain of HSP90 chaperone/DNA topoisomerase II/histidine kinase"/>
    <property type="match status" value="1"/>
</dbReference>
<evidence type="ECO:0000259" key="17">
    <source>
        <dbReference type="PROSITE" id="PS50110"/>
    </source>
</evidence>
<keyword evidence="6" id="KW-0418">Kinase</keyword>
<dbReference type="Gene3D" id="1.10.10.60">
    <property type="entry name" value="Homeodomain-like"/>
    <property type="match status" value="1"/>
</dbReference>
<gene>
    <name evidence="18" type="ORF">DET52_11137</name>
</gene>
<dbReference type="Pfam" id="PF12833">
    <property type="entry name" value="HTH_18"/>
    <property type="match status" value="1"/>
</dbReference>
<dbReference type="InterPro" id="IPR011006">
    <property type="entry name" value="CheY-like_superfamily"/>
</dbReference>
<dbReference type="InterPro" id="IPR005467">
    <property type="entry name" value="His_kinase_dom"/>
</dbReference>
<dbReference type="FunFam" id="2.60.40.10:FF:000791">
    <property type="entry name" value="Two-component system sensor histidine kinase/response regulator"/>
    <property type="match status" value="1"/>
</dbReference>
<evidence type="ECO:0000256" key="7">
    <source>
        <dbReference type="ARBA" id="ARBA00022840"/>
    </source>
</evidence>
<dbReference type="InterPro" id="IPR001789">
    <property type="entry name" value="Sig_transdc_resp-reg_receiver"/>
</dbReference>
<keyword evidence="10" id="KW-0238">DNA-binding</keyword>
<dbReference type="PRINTS" id="PR00344">
    <property type="entry name" value="BCTRLSENSOR"/>
</dbReference>
<dbReference type="InterPro" id="IPR018060">
    <property type="entry name" value="HTH_AraC"/>
</dbReference>
<dbReference type="PROSITE" id="PS00041">
    <property type="entry name" value="HTH_ARAC_FAMILY_1"/>
    <property type="match status" value="1"/>
</dbReference>
<proteinExistence type="predicted"/>
<dbReference type="Pfam" id="PF07494">
    <property type="entry name" value="Reg_prop"/>
    <property type="match status" value="4"/>
</dbReference>
<dbReference type="Gene3D" id="3.30.565.10">
    <property type="entry name" value="Histidine kinase-like ATPase, C-terminal domain"/>
    <property type="match status" value="1"/>
</dbReference>
<dbReference type="Pfam" id="PF07495">
    <property type="entry name" value="Y_Y_Y"/>
    <property type="match status" value="1"/>
</dbReference>
<dbReference type="SUPFAM" id="SSF63829">
    <property type="entry name" value="Calcium-dependent phosphotriesterase"/>
    <property type="match status" value="2"/>
</dbReference>
<dbReference type="SUPFAM" id="SSF52172">
    <property type="entry name" value="CheY-like"/>
    <property type="match status" value="1"/>
</dbReference>
<dbReference type="OrthoDB" id="717811at2"/>
<organism evidence="18 19">
    <name type="scientific">Sunxiuqinia elliptica</name>
    <dbReference type="NCBI Taxonomy" id="655355"/>
    <lineage>
        <taxon>Bacteria</taxon>
        <taxon>Pseudomonadati</taxon>
        <taxon>Bacteroidota</taxon>
        <taxon>Bacteroidia</taxon>
        <taxon>Marinilabiliales</taxon>
        <taxon>Prolixibacteraceae</taxon>
        <taxon>Sunxiuqinia</taxon>
    </lineage>
</organism>
<keyword evidence="13" id="KW-0472">Membrane</keyword>
<dbReference type="Pfam" id="PF00072">
    <property type="entry name" value="Response_reg"/>
    <property type="match status" value="1"/>
</dbReference>
<dbReference type="PROSITE" id="PS50110">
    <property type="entry name" value="RESPONSE_REGULATORY"/>
    <property type="match status" value="1"/>
</dbReference>
<dbReference type="InterPro" id="IPR009057">
    <property type="entry name" value="Homeodomain-like_sf"/>
</dbReference>
<feature type="domain" description="Response regulatory" evidence="17">
    <location>
        <begin position="1107"/>
        <end position="1222"/>
    </location>
</feature>
<evidence type="ECO:0000313" key="18">
    <source>
        <dbReference type="EMBL" id="TDN96667.1"/>
    </source>
</evidence>
<dbReference type="GO" id="GO:0000155">
    <property type="term" value="F:phosphorelay sensor kinase activity"/>
    <property type="evidence" value="ECO:0007669"/>
    <property type="project" value="InterPro"/>
</dbReference>
<dbReference type="SUPFAM" id="SSF46689">
    <property type="entry name" value="Homeodomain-like"/>
    <property type="match status" value="1"/>
</dbReference>
<evidence type="ECO:0000256" key="9">
    <source>
        <dbReference type="ARBA" id="ARBA00023015"/>
    </source>
</evidence>
<dbReference type="InterPro" id="IPR003594">
    <property type="entry name" value="HATPase_dom"/>
</dbReference>
<dbReference type="PANTHER" id="PTHR43547:SF2">
    <property type="entry name" value="HYBRID SIGNAL TRANSDUCTION HISTIDINE KINASE C"/>
    <property type="match status" value="1"/>
</dbReference>
<dbReference type="InterPro" id="IPR036097">
    <property type="entry name" value="HisK_dim/P_sf"/>
</dbReference>
<evidence type="ECO:0000259" key="15">
    <source>
        <dbReference type="PROSITE" id="PS01124"/>
    </source>
</evidence>
<dbReference type="InterPro" id="IPR003661">
    <property type="entry name" value="HisK_dim/P_dom"/>
</dbReference>
<evidence type="ECO:0000313" key="19">
    <source>
        <dbReference type="Proteomes" id="UP000294848"/>
    </source>
</evidence>
<dbReference type="SUPFAM" id="SSF47384">
    <property type="entry name" value="Homodimeric domain of signal transducing histidine kinase"/>
    <property type="match status" value="1"/>
</dbReference>
<evidence type="ECO:0000256" key="8">
    <source>
        <dbReference type="ARBA" id="ARBA00023012"/>
    </source>
</evidence>
<dbReference type="CDD" id="cd00082">
    <property type="entry name" value="HisKA"/>
    <property type="match status" value="1"/>
</dbReference>
<dbReference type="FunFam" id="1.10.287.130:FF:000045">
    <property type="entry name" value="Two-component system sensor histidine kinase/response regulator"/>
    <property type="match status" value="1"/>
</dbReference>
<evidence type="ECO:0000256" key="1">
    <source>
        <dbReference type="ARBA" id="ARBA00000085"/>
    </source>
</evidence>
<evidence type="ECO:0000256" key="5">
    <source>
        <dbReference type="ARBA" id="ARBA00022741"/>
    </source>
</evidence>
<comment type="catalytic activity">
    <reaction evidence="1">
        <text>ATP + protein L-histidine = ADP + protein N-phospho-L-histidine.</text>
        <dbReference type="EC" id="2.7.13.3"/>
    </reaction>
</comment>
<dbReference type="SUPFAM" id="SSF101898">
    <property type="entry name" value="NHL repeat"/>
    <property type="match status" value="1"/>
</dbReference>
<keyword evidence="3 12" id="KW-0597">Phosphoprotein</keyword>
<reference evidence="18 19" key="1">
    <citation type="submission" date="2019-03" db="EMBL/GenBank/DDBJ databases">
        <title>Freshwater and sediment microbial communities from various areas in North America, analyzing microbe dynamics in response to fracking.</title>
        <authorList>
            <person name="Lamendella R."/>
        </authorList>
    </citation>
    <scope>NUCLEOTIDE SEQUENCE [LARGE SCALE GENOMIC DNA]</scope>
    <source>
        <strain evidence="18 19">114D</strain>
    </source>
</reference>
<dbReference type="Pfam" id="PF00512">
    <property type="entry name" value="HisKA"/>
    <property type="match status" value="1"/>
</dbReference>
<keyword evidence="13" id="KW-0812">Transmembrane</keyword>
<dbReference type="SMART" id="SM00388">
    <property type="entry name" value="HisKA"/>
    <property type="match status" value="1"/>
</dbReference>
<keyword evidence="14" id="KW-0732">Signal</keyword>
<evidence type="ECO:0000256" key="12">
    <source>
        <dbReference type="PROSITE-ProRule" id="PRU00169"/>
    </source>
</evidence>
<dbReference type="PANTHER" id="PTHR43547">
    <property type="entry name" value="TWO-COMPONENT HISTIDINE KINASE"/>
    <property type="match status" value="1"/>
</dbReference>
<dbReference type="SMART" id="SM00448">
    <property type="entry name" value="REC"/>
    <property type="match status" value="1"/>
</dbReference>
<dbReference type="EMBL" id="SNWI01000011">
    <property type="protein sequence ID" value="TDN96667.1"/>
    <property type="molecule type" value="Genomic_DNA"/>
</dbReference>
<evidence type="ECO:0000256" key="2">
    <source>
        <dbReference type="ARBA" id="ARBA00012438"/>
    </source>
</evidence>
<dbReference type="GO" id="GO:0003700">
    <property type="term" value="F:DNA-binding transcription factor activity"/>
    <property type="evidence" value="ECO:0007669"/>
    <property type="project" value="InterPro"/>
</dbReference>
<dbReference type="InterPro" id="IPR015943">
    <property type="entry name" value="WD40/YVTN_repeat-like_dom_sf"/>
</dbReference>